<proteinExistence type="inferred from homology"/>
<comment type="similarity">
    <text evidence="1 3">Belongs to the UreD family.</text>
</comment>
<evidence type="ECO:0000313" key="4">
    <source>
        <dbReference type="EMBL" id="TCO12731.1"/>
    </source>
</evidence>
<keyword evidence="3" id="KW-0996">Nickel insertion</keyword>
<dbReference type="InterPro" id="IPR002669">
    <property type="entry name" value="UreD"/>
</dbReference>
<name>A0A4R2GRM0_9HYPH</name>
<evidence type="ECO:0000313" key="5">
    <source>
        <dbReference type="Proteomes" id="UP000294881"/>
    </source>
</evidence>
<dbReference type="GO" id="GO:0005737">
    <property type="term" value="C:cytoplasm"/>
    <property type="evidence" value="ECO:0007669"/>
    <property type="project" value="UniProtKB-SubCell"/>
</dbReference>
<keyword evidence="5" id="KW-1185">Reference proteome</keyword>
<comment type="subunit">
    <text evidence="3">UreD, UreF and UreG form a complex that acts as a GTP-hydrolysis-dependent molecular chaperone, activating the urease apoprotein by helping to assemble the nickel containing metallocenter of UreC. The UreE protein probably delivers the nickel.</text>
</comment>
<protein>
    <recommendedName>
        <fullName evidence="3">Urease accessory protein UreD</fullName>
    </recommendedName>
</protein>
<keyword evidence="2 3" id="KW-0143">Chaperone</keyword>
<evidence type="ECO:0000256" key="2">
    <source>
        <dbReference type="ARBA" id="ARBA00023186"/>
    </source>
</evidence>
<dbReference type="EMBL" id="SLWL01000008">
    <property type="protein sequence ID" value="TCO12731.1"/>
    <property type="molecule type" value="Genomic_DNA"/>
</dbReference>
<organism evidence="4 5">
    <name type="scientific">Camelimonas lactis</name>
    <dbReference type="NCBI Taxonomy" id="659006"/>
    <lineage>
        <taxon>Bacteria</taxon>
        <taxon>Pseudomonadati</taxon>
        <taxon>Pseudomonadota</taxon>
        <taxon>Alphaproteobacteria</taxon>
        <taxon>Hyphomicrobiales</taxon>
        <taxon>Chelatococcaceae</taxon>
        <taxon>Camelimonas</taxon>
    </lineage>
</organism>
<comment type="subcellular location">
    <subcellularLocation>
        <location evidence="3">Cytoplasm</location>
    </subcellularLocation>
</comment>
<dbReference type="HAMAP" id="MF_01384">
    <property type="entry name" value="UreD"/>
    <property type="match status" value="1"/>
</dbReference>
<dbReference type="Proteomes" id="UP000294881">
    <property type="component" value="Unassembled WGS sequence"/>
</dbReference>
<comment type="function">
    <text evidence="3">Required for maturation of urease via the functional incorporation of the urease nickel metallocenter.</text>
</comment>
<dbReference type="Pfam" id="PF01774">
    <property type="entry name" value="UreD"/>
    <property type="match status" value="1"/>
</dbReference>
<dbReference type="PANTHER" id="PTHR33643:SF1">
    <property type="entry name" value="UREASE ACCESSORY PROTEIN D"/>
    <property type="match status" value="1"/>
</dbReference>
<evidence type="ECO:0000256" key="1">
    <source>
        <dbReference type="ARBA" id="ARBA00007177"/>
    </source>
</evidence>
<reference evidence="4 5" key="1">
    <citation type="submission" date="2019-03" db="EMBL/GenBank/DDBJ databases">
        <title>Genomic Encyclopedia of Type Strains, Phase IV (KMG-IV): sequencing the most valuable type-strain genomes for metagenomic binning, comparative biology and taxonomic classification.</title>
        <authorList>
            <person name="Goeker M."/>
        </authorList>
    </citation>
    <scope>NUCLEOTIDE SEQUENCE [LARGE SCALE GENOMIC DNA]</scope>
    <source>
        <strain evidence="4 5">DSM 22958</strain>
    </source>
</reference>
<keyword evidence="3" id="KW-0963">Cytoplasm</keyword>
<evidence type="ECO:0000256" key="3">
    <source>
        <dbReference type="HAMAP-Rule" id="MF_01384"/>
    </source>
</evidence>
<gene>
    <name evidence="3" type="primary">ureD</name>
    <name evidence="4" type="ORF">EV666_10854</name>
</gene>
<dbReference type="AlphaFoldDB" id="A0A4R2GRM0"/>
<dbReference type="PANTHER" id="PTHR33643">
    <property type="entry name" value="UREASE ACCESSORY PROTEIN D"/>
    <property type="match status" value="1"/>
</dbReference>
<comment type="caution">
    <text evidence="4">The sequence shown here is derived from an EMBL/GenBank/DDBJ whole genome shotgun (WGS) entry which is preliminary data.</text>
</comment>
<dbReference type="GO" id="GO:0016151">
    <property type="term" value="F:nickel cation binding"/>
    <property type="evidence" value="ECO:0007669"/>
    <property type="project" value="UniProtKB-UniRule"/>
</dbReference>
<accession>A0A4R2GRM0</accession>
<sequence>MAMTLHERLGRLDAAREVQGYQTQPRQMRAAAPGKVGELRLGFSLRDGRSVLHDLYRVAPLLVQQALYWDEAMPELPICPIISVGGGVLQGDRYRIDISVEAGACAQVTSQSANRIHQMDANYASQHQTVRVASGAYLEYLPDFTIPYKGSRFINETEVTVAEDATVLYGEMLMSGRKHHHEDERFGLDLLSMAVSVRRPGGRELFAEKLLIEKGDPTVNFAAVMRGFDAFASIMCLTPPDVAARIRERFGTLFPAEERRAIAGVSRLPNGAGLMLRVVGVESYDVRQEVRRFWRIVREEARGRTLPEEFLWR</sequence>